<dbReference type="Pfam" id="PF14522">
    <property type="entry name" value="Cytochrome_C7"/>
    <property type="match status" value="2"/>
</dbReference>
<keyword evidence="1" id="KW-0812">Transmembrane</keyword>
<comment type="caution">
    <text evidence="3">The sequence shown here is derived from an EMBL/GenBank/DDBJ whole genome shotgun (WGS) entry which is preliminary data.</text>
</comment>
<dbReference type="RefSeq" id="WP_094548385.1">
    <property type="nucleotide sequence ID" value="NZ_MQWB01000001.1"/>
</dbReference>
<evidence type="ECO:0000313" key="3">
    <source>
        <dbReference type="EMBL" id="OZC03241.1"/>
    </source>
</evidence>
<dbReference type="PANTHER" id="PTHR39425">
    <property type="entry name" value="LIPOPROTEIN CYTOCHROME C"/>
    <property type="match status" value="1"/>
</dbReference>
<proteinExistence type="predicted"/>
<dbReference type="CDD" id="cd08168">
    <property type="entry name" value="Cytochrom_C3"/>
    <property type="match status" value="1"/>
</dbReference>
<name>A0A259TZT6_9BACT</name>
<dbReference type="PANTHER" id="PTHR39425:SF1">
    <property type="entry name" value="CYTOCHROME C7-LIKE DOMAIN-CONTAINING PROTEIN"/>
    <property type="match status" value="1"/>
</dbReference>
<keyword evidence="1" id="KW-1133">Transmembrane helix</keyword>
<dbReference type="EMBL" id="MQWB01000001">
    <property type="protein sequence ID" value="OZC03241.1"/>
    <property type="molecule type" value="Genomic_DNA"/>
</dbReference>
<dbReference type="InterPro" id="IPR029467">
    <property type="entry name" value="Cyt_c7-like"/>
</dbReference>
<dbReference type="Gene3D" id="3.90.10.10">
    <property type="entry name" value="Cytochrome C3"/>
    <property type="match status" value="2"/>
</dbReference>
<feature type="transmembrane region" description="Helical" evidence="1">
    <location>
        <begin position="12"/>
        <end position="34"/>
    </location>
</feature>
<dbReference type="OrthoDB" id="9782196at2"/>
<dbReference type="AlphaFoldDB" id="A0A259TZT6"/>
<sequence>MQLFPRKANALPALSIMGALGGGLVLVALATYYLSPEFYEVGYQPEQPVPYSHAFHAGQLGMDCRYCHNHVEQSPHANIPSTQTCMNCHSQIQTQSIKLLPVRESWATGEPIEWVQVHHLADYAHFSHAAHVNVGVGCASCHGRVDQMEVVYQAEPLSMGWCLECHRAPEEYLVPPEEVTNLAYLETIKADDDAWEAYVASNKERIKAEGIAPPENCSACHY</sequence>
<evidence type="ECO:0000259" key="2">
    <source>
        <dbReference type="Pfam" id="PF14522"/>
    </source>
</evidence>
<protein>
    <submittedName>
        <fullName evidence="3">Cytochrome C</fullName>
    </submittedName>
</protein>
<reference evidence="3 4" key="1">
    <citation type="submission" date="2016-11" db="EMBL/GenBank/DDBJ databases">
        <title>Study of marine rhodopsin-containing bacteria.</title>
        <authorList>
            <person name="Yoshizawa S."/>
            <person name="Kumagai Y."/>
            <person name="Kogure K."/>
        </authorList>
    </citation>
    <scope>NUCLEOTIDE SEQUENCE [LARGE SCALE GENOMIC DNA]</scope>
    <source>
        <strain evidence="3 4">SG-29</strain>
    </source>
</reference>
<accession>A0A259TZT6</accession>
<evidence type="ECO:0000313" key="4">
    <source>
        <dbReference type="Proteomes" id="UP000216446"/>
    </source>
</evidence>
<dbReference type="Proteomes" id="UP000216446">
    <property type="component" value="Unassembled WGS sequence"/>
</dbReference>
<feature type="domain" description="Cytochrome c7-like" evidence="2">
    <location>
        <begin position="125"/>
        <end position="221"/>
    </location>
</feature>
<evidence type="ECO:0000256" key="1">
    <source>
        <dbReference type="SAM" id="Phobius"/>
    </source>
</evidence>
<dbReference type="SUPFAM" id="SSF48695">
    <property type="entry name" value="Multiheme cytochromes"/>
    <property type="match status" value="1"/>
</dbReference>
<dbReference type="InParanoid" id="A0A259TZT6"/>
<keyword evidence="1" id="KW-0472">Membrane</keyword>
<gene>
    <name evidence="3" type="ORF">BSZ36_09795</name>
</gene>
<keyword evidence="4" id="KW-1185">Reference proteome</keyword>
<organism evidence="3 4">
    <name type="scientific">Rubricoccus marinus</name>
    <dbReference type="NCBI Taxonomy" id="716817"/>
    <lineage>
        <taxon>Bacteria</taxon>
        <taxon>Pseudomonadati</taxon>
        <taxon>Rhodothermota</taxon>
        <taxon>Rhodothermia</taxon>
        <taxon>Rhodothermales</taxon>
        <taxon>Rubricoccaceae</taxon>
        <taxon>Rubricoccus</taxon>
    </lineage>
</organism>
<feature type="domain" description="Cytochrome c7-like" evidence="2">
    <location>
        <begin position="51"/>
        <end position="95"/>
    </location>
</feature>
<dbReference type="InterPro" id="IPR036280">
    <property type="entry name" value="Multihaem_cyt_sf"/>
</dbReference>